<keyword evidence="2" id="KW-0433">Leucine-rich repeat</keyword>
<dbReference type="Pfam" id="PF13516">
    <property type="entry name" value="LRR_6"/>
    <property type="match status" value="2"/>
</dbReference>
<accession>A0A0D3JPI8</accession>
<keyword evidence="6" id="KW-1185">Reference proteome</keyword>
<dbReference type="GO" id="GO:0005634">
    <property type="term" value="C:nucleus"/>
    <property type="evidence" value="ECO:0007669"/>
    <property type="project" value="TreeGrafter"/>
</dbReference>
<evidence type="ECO:0000313" key="5">
    <source>
        <dbReference type="EnsemblProtists" id="EOD25423"/>
    </source>
</evidence>
<evidence type="ECO:0000256" key="1">
    <source>
        <dbReference type="ARBA" id="ARBA00022468"/>
    </source>
</evidence>
<evidence type="ECO:0000256" key="3">
    <source>
        <dbReference type="ARBA" id="ARBA00022737"/>
    </source>
</evidence>
<dbReference type="RefSeq" id="XP_005777852.1">
    <property type="nucleotide sequence ID" value="XM_005777795.1"/>
</dbReference>
<dbReference type="PaxDb" id="2903-EOD25423"/>
<dbReference type="AlphaFoldDB" id="A0A0D3JPI8"/>
<dbReference type="KEGG" id="ehx:EMIHUDRAFT_469176"/>
<dbReference type="SUPFAM" id="SSF52047">
    <property type="entry name" value="RNI-like"/>
    <property type="match status" value="1"/>
</dbReference>
<feature type="compositionally biased region" description="Pro residues" evidence="4">
    <location>
        <begin position="323"/>
        <end position="332"/>
    </location>
</feature>
<dbReference type="InterPro" id="IPR027038">
    <property type="entry name" value="RanGap"/>
</dbReference>
<dbReference type="GO" id="GO:0048471">
    <property type="term" value="C:perinuclear region of cytoplasm"/>
    <property type="evidence" value="ECO:0007669"/>
    <property type="project" value="TreeGrafter"/>
</dbReference>
<sequence length="358" mass="37438">MPSEDAPIEEQAEAFFAKFTEPARPSEHLKYLELPAWDARHSFVTDAAFDLGDRAIDACDALGLSSAMRTLRPAQLTELHLHRCSLCADGLAAVVAALPALPALESLFAMQNGAGDGAMSAFAGLARTGGVPLRRLALQENGITDCGAASLAAALAGATPQLEWLYLSGNEIGDEGGVAIAEAVEGGACPRLARLALQHNRLGDATLLALGRAAAGGKLPKGEYLYVHENEHTPAGRDALAAALEGHPNQLQAHLGWPPPLPRDELRCDEAAATAASLAGAPPKRKPYAPPPPRVAPPHPDGDVPPWRVRPATTTTKAVSFVEPPPRPPPASADPLPSDEPSSKGELPGDFFERLLAM</sequence>
<dbReference type="GO" id="GO:0031267">
    <property type="term" value="F:small GTPase binding"/>
    <property type="evidence" value="ECO:0007669"/>
    <property type="project" value="TreeGrafter"/>
</dbReference>
<dbReference type="InterPro" id="IPR032675">
    <property type="entry name" value="LRR_dom_sf"/>
</dbReference>
<feature type="compositionally biased region" description="Pro residues" evidence="4">
    <location>
        <begin position="288"/>
        <end position="299"/>
    </location>
</feature>
<dbReference type="GO" id="GO:0005829">
    <property type="term" value="C:cytosol"/>
    <property type="evidence" value="ECO:0007669"/>
    <property type="project" value="TreeGrafter"/>
</dbReference>
<dbReference type="Gene3D" id="3.80.10.10">
    <property type="entry name" value="Ribonuclease Inhibitor"/>
    <property type="match status" value="1"/>
</dbReference>
<dbReference type="eggNOG" id="KOG4308">
    <property type="taxonomic scope" value="Eukaryota"/>
</dbReference>
<reference evidence="5" key="2">
    <citation type="submission" date="2024-10" db="UniProtKB">
        <authorList>
            <consortium name="EnsemblProtists"/>
        </authorList>
    </citation>
    <scope>IDENTIFICATION</scope>
</reference>
<organism evidence="5 6">
    <name type="scientific">Emiliania huxleyi (strain CCMP1516)</name>
    <dbReference type="NCBI Taxonomy" id="280463"/>
    <lineage>
        <taxon>Eukaryota</taxon>
        <taxon>Haptista</taxon>
        <taxon>Haptophyta</taxon>
        <taxon>Prymnesiophyceae</taxon>
        <taxon>Isochrysidales</taxon>
        <taxon>Noelaerhabdaceae</taxon>
        <taxon>Emiliania</taxon>
    </lineage>
</organism>
<dbReference type="GO" id="GO:0005096">
    <property type="term" value="F:GTPase activator activity"/>
    <property type="evidence" value="ECO:0007669"/>
    <property type="project" value="UniProtKB-KW"/>
</dbReference>
<feature type="region of interest" description="Disordered" evidence="4">
    <location>
        <begin position="276"/>
        <end position="351"/>
    </location>
</feature>
<evidence type="ECO:0000256" key="4">
    <source>
        <dbReference type="SAM" id="MobiDB-lite"/>
    </source>
</evidence>
<protein>
    <submittedName>
        <fullName evidence="5">Uncharacterized protein</fullName>
    </submittedName>
</protein>
<name>A0A0D3JPI8_EMIH1</name>
<dbReference type="EnsemblProtists" id="EOD25423">
    <property type="protein sequence ID" value="EOD25423"/>
    <property type="gene ID" value="EMIHUDRAFT_469176"/>
</dbReference>
<evidence type="ECO:0000313" key="6">
    <source>
        <dbReference type="Proteomes" id="UP000013827"/>
    </source>
</evidence>
<dbReference type="InterPro" id="IPR001611">
    <property type="entry name" value="Leu-rich_rpt"/>
</dbReference>
<evidence type="ECO:0000256" key="2">
    <source>
        <dbReference type="ARBA" id="ARBA00022614"/>
    </source>
</evidence>
<dbReference type="GO" id="GO:0006913">
    <property type="term" value="P:nucleocytoplasmic transport"/>
    <property type="evidence" value="ECO:0007669"/>
    <property type="project" value="TreeGrafter"/>
</dbReference>
<dbReference type="PANTHER" id="PTHR24113:SF12">
    <property type="entry name" value="RAN GTPASE-ACTIVATING PROTEIN 1"/>
    <property type="match status" value="1"/>
</dbReference>
<keyword evidence="1" id="KW-0343">GTPase activation</keyword>
<dbReference type="SMART" id="SM00368">
    <property type="entry name" value="LRR_RI"/>
    <property type="match status" value="4"/>
</dbReference>
<dbReference type="GeneID" id="17270968"/>
<dbReference type="PANTHER" id="PTHR24113">
    <property type="entry name" value="RAN GTPASE-ACTIVATING PROTEIN 1"/>
    <property type="match status" value="1"/>
</dbReference>
<keyword evidence="3" id="KW-0677">Repeat</keyword>
<reference evidence="6" key="1">
    <citation type="journal article" date="2013" name="Nature">
        <title>Pan genome of the phytoplankton Emiliania underpins its global distribution.</title>
        <authorList>
            <person name="Read B.A."/>
            <person name="Kegel J."/>
            <person name="Klute M.J."/>
            <person name="Kuo A."/>
            <person name="Lefebvre S.C."/>
            <person name="Maumus F."/>
            <person name="Mayer C."/>
            <person name="Miller J."/>
            <person name="Monier A."/>
            <person name="Salamov A."/>
            <person name="Young J."/>
            <person name="Aguilar M."/>
            <person name="Claverie J.M."/>
            <person name="Frickenhaus S."/>
            <person name="Gonzalez K."/>
            <person name="Herman E.K."/>
            <person name="Lin Y.C."/>
            <person name="Napier J."/>
            <person name="Ogata H."/>
            <person name="Sarno A.F."/>
            <person name="Shmutz J."/>
            <person name="Schroeder D."/>
            <person name="de Vargas C."/>
            <person name="Verret F."/>
            <person name="von Dassow P."/>
            <person name="Valentin K."/>
            <person name="Van de Peer Y."/>
            <person name="Wheeler G."/>
            <person name="Dacks J.B."/>
            <person name="Delwiche C.F."/>
            <person name="Dyhrman S.T."/>
            <person name="Glockner G."/>
            <person name="John U."/>
            <person name="Richards T."/>
            <person name="Worden A.Z."/>
            <person name="Zhang X."/>
            <person name="Grigoriev I.V."/>
            <person name="Allen A.E."/>
            <person name="Bidle K."/>
            <person name="Borodovsky M."/>
            <person name="Bowler C."/>
            <person name="Brownlee C."/>
            <person name="Cock J.M."/>
            <person name="Elias M."/>
            <person name="Gladyshev V.N."/>
            <person name="Groth M."/>
            <person name="Guda C."/>
            <person name="Hadaegh A."/>
            <person name="Iglesias-Rodriguez M.D."/>
            <person name="Jenkins J."/>
            <person name="Jones B.M."/>
            <person name="Lawson T."/>
            <person name="Leese F."/>
            <person name="Lindquist E."/>
            <person name="Lobanov A."/>
            <person name="Lomsadze A."/>
            <person name="Malik S.B."/>
            <person name="Marsh M.E."/>
            <person name="Mackinder L."/>
            <person name="Mock T."/>
            <person name="Mueller-Roeber B."/>
            <person name="Pagarete A."/>
            <person name="Parker M."/>
            <person name="Probert I."/>
            <person name="Quesneville H."/>
            <person name="Raines C."/>
            <person name="Rensing S.A."/>
            <person name="Riano-Pachon D.M."/>
            <person name="Richier S."/>
            <person name="Rokitta S."/>
            <person name="Shiraiwa Y."/>
            <person name="Soanes D.M."/>
            <person name="van der Giezen M."/>
            <person name="Wahlund T.M."/>
            <person name="Williams B."/>
            <person name="Wilson W."/>
            <person name="Wolfe G."/>
            <person name="Wurch L.L."/>
        </authorList>
    </citation>
    <scope>NUCLEOTIDE SEQUENCE</scope>
</reference>
<proteinExistence type="predicted"/>
<dbReference type="HOGENOM" id="CLU_957879_0_0_1"/>
<dbReference type="Proteomes" id="UP000013827">
    <property type="component" value="Unassembled WGS sequence"/>
</dbReference>